<comment type="caution">
    <text evidence="1">The sequence shown here is derived from an EMBL/GenBank/DDBJ whole genome shotgun (WGS) entry which is preliminary data.</text>
</comment>
<evidence type="ECO:0000313" key="1">
    <source>
        <dbReference type="EMBL" id="GIF77780.1"/>
    </source>
</evidence>
<sequence>MSFPVVQQDSVNRFARALEVPRRLVSLHPRTPGNAGNFSALPPAVVLGVISAFEGFVEDFLATALHQRGYGLGQIARRTAMNNPTVAEFRRRCAGEFPAINARLADAPAVRVWSAPGIGRRPEIETIDLPEAERRGDGWMQVRHCLAHGLVSGWRSEVWPGPLRGGPAASSVLRPRPGGRHAIGLTGAITCARIHLHGARLTADAVAAELETTLSWDAVPDFALEKAS</sequence>
<name>A0ABQ4D2L7_9ACTN</name>
<reference evidence="1 2" key="1">
    <citation type="submission" date="2021-01" db="EMBL/GenBank/DDBJ databases">
        <title>Whole genome shotgun sequence of Asanoa siamensis NBRC 107932.</title>
        <authorList>
            <person name="Komaki H."/>
            <person name="Tamura T."/>
        </authorList>
    </citation>
    <scope>NUCLEOTIDE SEQUENCE [LARGE SCALE GENOMIC DNA]</scope>
    <source>
        <strain evidence="1 2">NBRC 107932</strain>
    </source>
</reference>
<evidence type="ECO:0000313" key="2">
    <source>
        <dbReference type="Proteomes" id="UP000604117"/>
    </source>
</evidence>
<organism evidence="1 2">
    <name type="scientific">Asanoa siamensis</name>
    <dbReference type="NCBI Taxonomy" id="926357"/>
    <lineage>
        <taxon>Bacteria</taxon>
        <taxon>Bacillati</taxon>
        <taxon>Actinomycetota</taxon>
        <taxon>Actinomycetes</taxon>
        <taxon>Micromonosporales</taxon>
        <taxon>Micromonosporaceae</taxon>
        <taxon>Asanoa</taxon>
    </lineage>
</organism>
<dbReference type="RefSeq" id="WP_203718634.1">
    <property type="nucleotide sequence ID" value="NZ_BONE01000103.1"/>
</dbReference>
<dbReference type="Proteomes" id="UP000604117">
    <property type="component" value="Unassembled WGS sequence"/>
</dbReference>
<protein>
    <submittedName>
        <fullName evidence="1">Uncharacterized protein</fullName>
    </submittedName>
</protein>
<proteinExistence type="predicted"/>
<keyword evidence="2" id="KW-1185">Reference proteome</keyword>
<gene>
    <name evidence="1" type="ORF">Asi02nite_72980</name>
</gene>
<accession>A0ABQ4D2L7</accession>
<dbReference type="EMBL" id="BONE01000103">
    <property type="protein sequence ID" value="GIF77780.1"/>
    <property type="molecule type" value="Genomic_DNA"/>
</dbReference>